<dbReference type="InterPro" id="IPR019734">
    <property type="entry name" value="TPR_rpt"/>
</dbReference>
<name>A0A814A4W6_9BILA</name>
<protein>
    <submittedName>
        <fullName evidence="3">Uncharacterized protein</fullName>
    </submittedName>
</protein>
<keyword evidence="1" id="KW-0802">TPR repeat</keyword>
<gene>
    <name evidence="3" type="ORF">SEV965_LOCUS5937</name>
</gene>
<dbReference type="AlphaFoldDB" id="A0A814A4W6"/>
<reference evidence="3" key="1">
    <citation type="submission" date="2021-02" db="EMBL/GenBank/DDBJ databases">
        <authorList>
            <person name="Nowell W R."/>
        </authorList>
    </citation>
    <scope>NUCLEOTIDE SEQUENCE</scope>
</reference>
<evidence type="ECO:0000256" key="1">
    <source>
        <dbReference type="PROSITE-ProRule" id="PRU00339"/>
    </source>
</evidence>
<dbReference type="Proteomes" id="UP000663889">
    <property type="component" value="Unassembled WGS sequence"/>
</dbReference>
<dbReference type="EMBL" id="CAJNOU010000186">
    <property type="protein sequence ID" value="CAF0906921.1"/>
    <property type="molecule type" value="Genomic_DNA"/>
</dbReference>
<dbReference type="SMART" id="SM00028">
    <property type="entry name" value="TPR"/>
    <property type="match status" value="2"/>
</dbReference>
<dbReference type="SUPFAM" id="SSF48452">
    <property type="entry name" value="TPR-like"/>
    <property type="match status" value="1"/>
</dbReference>
<dbReference type="Gene3D" id="1.25.40.10">
    <property type="entry name" value="Tetratricopeptide repeat domain"/>
    <property type="match status" value="1"/>
</dbReference>
<dbReference type="InterPro" id="IPR011990">
    <property type="entry name" value="TPR-like_helical_dom_sf"/>
</dbReference>
<comment type="caution">
    <text evidence="3">The sequence shown here is derived from an EMBL/GenBank/DDBJ whole genome shotgun (WGS) entry which is preliminary data.</text>
</comment>
<sequence length="230" mass="26908">MNGKKPINVKNSADQSKSIDRKQETSPILISYDKNNDEKNQEDNFIYYNNVQQCIQAIEQSSIPIFLILNSTSATDILSRIHSLTQIDTIFIYCNSSREQQRCQYLCQHYSKIFDLFIDRKQLLDTIQENVLLYQKQSGNDYLRLAEQYKQKNEFNHALKYTYKALDIYRKTLSNQNHPLIARCLNNLGAIYDAQGDVNRSFEFYEQAIKIYSHLKPALCNQPVSNILKK</sequence>
<evidence type="ECO:0000256" key="2">
    <source>
        <dbReference type="SAM" id="MobiDB-lite"/>
    </source>
</evidence>
<dbReference type="PROSITE" id="PS50005">
    <property type="entry name" value="TPR"/>
    <property type="match status" value="1"/>
</dbReference>
<evidence type="ECO:0000313" key="4">
    <source>
        <dbReference type="Proteomes" id="UP000663889"/>
    </source>
</evidence>
<feature type="repeat" description="TPR" evidence="1">
    <location>
        <begin position="182"/>
        <end position="215"/>
    </location>
</feature>
<organism evidence="3 4">
    <name type="scientific">Rotaria sordida</name>
    <dbReference type="NCBI Taxonomy" id="392033"/>
    <lineage>
        <taxon>Eukaryota</taxon>
        <taxon>Metazoa</taxon>
        <taxon>Spiralia</taxon>
        <taxon>Gnathifera</taxon>
        <taxon>Rotifera</taxon>
        <taxon>Eurotatoria</taxon>
        <taxon>Bdelloidea</taxon>
        <taxon>Philodinida</taxon>
        <taxon>Philodinidae</taxon>
        <taxon>Rotaria</taxon>
    </lineage>
</organism>
<feature type="region of interest" description="Disordered" evidence="2">
    <location>
        <begin position="1"/>
        <end position="23"/>
    </location>
</feature>
<evidence type="ECO:0000313" key="3">
    <source>
        <dbReference type="EMBL" id="CAF0906921.1"/>
    </source>
</evidence>
<accession>A0A814A4W6</accession>
<proteinExistence type="predicted"/>
<dbReference type="Pfam" id="PF13424">
    <property type="entry name" value="TPR_12"/>
    <property type="match status" value="1"/>
</dbReference>